<dbReference type="Proteomes" id="UP001634394">
    <property type="component" value="Unassembled WGS sequence"/>
</dbReference>
<dbReference type="AlphaFoldDB" id="A0ABD3WIV5"/>
<comment type="function">
    <text evidence="1">Associates with the EF-Tu.GDP complex and induces the exchange of GDP to GTP. It remains bound to the aminoacyl-tRNA.EF-Tu.GTP complex up to the GTP hydrolysis stage on the ribosome.</text>
</comment>
<dbReference type="GO" id="GO:0003729">
    <property type="term" value="F:mRNA binding"/>
    <property type="evidence" value="ECO:0007669"/>
    <property type="project" value="UniProtKB-ARBA"/>
</dbReference>
<dbReference type="SUPFAM" id="SSF53098">
    <property type="entry name" value="Ribonuclease H-like"/>
    <property type="match status" value="1"/>
</dbReference>
<dbReference type="GO" id="GO:0005737">
    <property type="term" value="C:cytoplasm"/>
    <property type="evidence" value="ECO:0007669"/>
    <property type="project" value="UniProtKB-ARBA"/>
</dbReference>
<dbReference type="Gene3D" id="2.40.50.140">
    <property type="entry name" value="Nucleic acid-binding proteins"/>
    <property type="match status" value="1"/>
</dbReference>
<feature type="compositionally biased region" description="Basic and acidic residues" evidence="2">
    <location>
        <begin position="200"/>
        <end position="219"/>
    </location>
</feature>
<dbReference type="InterPro" id="IPR055179">
    <property type="entry name" value="Tex-like_central_region"/>
</dbReference>
<evidence type="ECO:0000256" key="1">
    <source>
        <dbReference type="ARBA" id="ARBA00025453"/>
    </source>
</evidence>
<sequence>MAKSKKSAEIETEWTVPRVISVRIEVPEWVTKNVVQLLDEGCTIPFIARYRKEQTGGMEVSKIRAVSDLLEELRGVQSKINSVKFTIENMGKLTDALLSALRNAQTMTEVEDLYAPFKPGNKGSLAERARALGLEPLALQYLEASPYINPEQYINQEEKGLSTLAKIELGVQHILADKIHKEKEMMDLIRELAESADIKLESHQTSKSAGKEKDTEKSKNKNFKQNDSQKYQNYFDFSLPLRSVKPHQVLAINRGEENKVLAVNVNLPNRISWKITEHAKKKWMKPQMTDHVRSVVQKSIDDAKDRLILPQIIRLVRSNLTKTAEKASIDVFAANLKNLLLTPSVKGLTILAMDPGFKNGCKIAVISPTGQILHTDVVYILSSNAIAQQEKSKLMSAIFKFRCDVFAVGNGVACRETEAYVSDLIKKDKLNMKYCIIDESGASIYSVSDEAEKELPGMDPSLRGAVSIGRRLLDPLAELVKIEPKHIGVGQYQHDMPQAQLKKALDSTVEECVSFVGVDINTCSKHLLRRVAGLSDKKAQKILEMREKSGPFTCRQQLMSVTGLGGKSFEQCAGFIRVHKLVANFEHVHQSQEDQGDEEVKIDLGEQQKGRKRKAATTKSTAKKRKLVSLEPNPLDMTWIHPESYELTYKLLDKMNLSLTDLGHTMFVDTVKQYLRNTSFKALSEELESGTHTLKLIFDALVRPLTFDYREGFEKPLFRSSLSSMDELKTGKHLTGKVTNVTHFGAFVDIGVGTNGLIHTSQMRLNSSSAKQSVELGDKVEVEVISMDSARNRIGLRLVHFL</sequence>
<dbReference type="InterPro" id="IPR012340">
    <property type="entry name" value="NA-bd_OB-fold"/>
</dbReference>
<reference evidence="4 5" key="1">
    <citation type="submission" date="2024-11" db="EMBL/GenBank/DDBJ databases">
        <title>Chromosome-level genome assembly of the freshwater bivalve Anodonta woodiana.</title>
        <authorList>
            <person name="Chen X."/>
        </authorList>
    </citation>
    <scope>NUCLEOTIDE SEQUENCE [LARGE SCALE GENOMIC DNA]</scope>
    <source>
        <strain evidence="4">MN2024</strain>
        <tissue evidence="4">Gills</tissue>
    </source>
</reference>
<comment type="caution">
    <text evidence="4">The sequence shown here is derived from an EMBL/GenBank/DDBJ whole genome shotgun (WGS) entry which is preliminary data.</text>
</comment>
<dbReference type="Gene3D" id="1.10.3500.10">
    <property type="entry name" value="Tex N-terminal region-like"/>
    <property type="match status" value="1"/>
</dbReference>
<dbReference type="Gene3D" id="1.10.150.310">
    <property type="entry name" value="Tex RuvX-like domain-like"/>
    <property type="match status" value="1"/>
</dbReference>
<dbReference type="InterPro" id="IPR003029">
    <property type="entry name" value="S1_domain"/>
</dbReference>
<dbReference type="InterPro" id="IPR032639">
    <property type="entry name" value="Tex_YqgF"/>
</dbReference>
<dbReference type="InterPro" id="IPR023323">
    <property type="entry name" value="Tex-like_dom_sf"/>
</dbReference>
<dbReference type="PROSITE" id="PS50126">
    <property type="entry name" value="S1"/>
    <property type="match status" value="1"/>
</dbReference>
<evidence type="ECO:0000313" key="4">
    <source>
        <dbReference type="EMBL" id="KAL3873138.1"/>
    </source>
</evidence>
<dbReference type="Pfam" id="PF00575">
    <property type="entry name" value="S1"/>
    <property type="match status" value="1"/>
</dbReference>
<organism evidence="4 5">
    <name type="scientific">Sinanodonta woodiana</name>
    <name type="common">Chinese pond mussel</name>
    <name type="synonym">Anodonta woodiana</name>
    <dbReference type="NCBI Taxonomy" id="1069815"/>
    <lineage>
        <taxon>Eukaryota</taxon>
        <taxon>Metazoa</taxon>
        <taxon>Spiralia</taxon>
        <taxon>Lophotrochozoa</taxon>
        <taxon>Mollusca</taxon>
        <taxon>Bivalvia</taxon>
        <taxon>Autobranchia</taxon>
        <taxon>Heteroconchia</taxon>
        <taxon>Palaeoheterodonta</taxon>
        <taxon>Unionida</taxon>
        <taxon>Unionoidea</taxon>
        <taxon>Unionidae</taxon>
        <taxon>Unioninae</taxon>
        <taxon>Sinanodonta</taxon>
    </lineage>
</organism>
<proteinExistence type="predicted"/>
<dbReference type="InterPro" id="IPR012337">
    <property type="entry name" value="RNaseH-like_sf"/>
</dbReference>
<gene>
    <name evidence="4" type="ORF">ACJMK2_036292</name>
</gene>
<name>A0ABD3WIV5_SINWO</name>
<dbReference type="Gene3D" id="1.10.10.650">
    <property type="entry name" value="RuvA domain 2-like"/>
    <property type="match status" value="1"/>
</dbReference>
<dbReference type="PANTHER" id="PTHR10724">
    <property type="entry name" value="30S RIBOSOMAL PROTEIN S1"/>
    <property type="match status" value="1"/>
</dbReference>
<dbReference type="FunFam" id="2.40.50.140:FF:000051">
    <property type="entry name" value="RNA-binding transcriptional accessory protein"/>
    <property type="match status" value="1"/>
</dbReference>
<dbReference type="FunFam" id="1.10.10.650:FF:000001">
    <property type="entry name" value="S1 RNA-binding domain 1"/>
    <property type="match status" value="1"/>
</dbReference>
<dbReference type="FunFam" id="3.30.420.140:FF:000001">
    <property type="entry name" value="RNA-binding transcriptional accessory protein"/>
    <property type="match status" value="1"/>
</dbReference>
<dbReference type="EMBL" id="JBJQND010000006">
    <property type="protein sequence ID" value="KAL3873138.1"/>
    <property type="molecule type" value="Genomic_DNA"/>
</dbReference>
<evidence type="ECO:0000259" key="3">
    <source>
        <dbReference type="PROSITE" id="PS50126"/>
    </source>
</evidence>
<feature type="domain" description="S1 motif" evidence="3">
    <location>
        <begin position="731"/>
        <end position="799"/>
    </location>
</feature>
<evidence type="ECO:0000256" key="2">
    <source>
        <dbReference type="SAM" id="MobiDB-lite"/>
    </source>
</evidence>
<dbReference type="InterPro" id="IPR010994">
    <property type="entry name" value="RuvA_2-like"/>
</dbReference>
<dbReference type="InterPro" id="IPR041692">
    <property type="entry name" value="HHH_9"/>
</dbReference>
<dbReference type="SUPFAM" id="SSF47781">
    <property type="entry name" value="RuvA domain 2-like"/>
    <property type="match status" value="2"/>
</dbReference>
<dbReference type="Pfam" id="PF09371">
    <property type="entry name" value="Tex_N"/>
    <property type="match status" value="1"/>
</dbReference>
<dbReference type="InterPro" id="IPR037027">
    <property type="entry name" value="YqgF/RNaseH-like_dom_sf"/>
</dbReference>
<dbReference type="Gene3D" id="3.30.420.140">
    <property type="entry name" value="YqgF/RNase H-like domain"/>
    <property type="match status" value="1"/>
</dbReference>
<protein>
    <recommendedName>
        <fullName evidence="3">S1 motif domain-containing protein</fullName>
    </recommendedName>
</protein>
<accession>A0ABD3WIV5</accession>
<dbReference type="InterPro" id="IPR018974">
    <property type="entry name" value="Tex-like_N"/>
</dbReference>
<dbReference type="Pfam" id="PF16921">
    <property type="entry name" value="Tex_YqgF"/>
    <property type="match status" value="1"/>
</dbReference>
<dbReference type="InterPro" id="IPR050437">
    <property type="entry name" value="Ribos_protein_bS1-like"/>
</dbReference>
<evidence type="ECO:0000313" key="5">
    <source>
        <dbReference type="Proteomes" id="UP001634394"/>
    </source>
</evidence>
<dbReference type="InterPro" id="IPR023319">
    <property type="entry name" value="Tex-like_HTH_dom_sf"/>
</dbReference>
<dbReference type="SMART" id="SM00316">
    <property type="entry name" value="S1"/>
    <property type="match status" value="1"/>
</dbReference>
<dbReference type="PANTHER" id="PTHR10724:SF10">
    <property type="entry name" value="S1 RNA-BINDING DOMAIN-CONTAINING PROTEIN 1"/>
    <property type="match status" value="1"/>
</dbReference>
<dbReference type="SUPFAM" id="SSF158832">
    <property type="entry name" value="Tex N-terminal region-like"/>
    <property type="match status" value="1"/>
</dbReference>
<feature type="region of interest" description="Disordered" evidence="2">
    <location>
        <begin position="200"/>
        <end position="225"/>
    </location>
</feature>
<dbReference type="Pfam" id="PF17674">
    <property type="entry name" value="HHH_9"/>
    <property type="match status" value="1"/>
</dbReference>
<dbReference type="InterPro" id="IPR006641">
    <property type="entry name" value="YqgF/RNaseH-like_dom"/>
</dbReference>
<dbReference type="SUPFAM" id="SSF50249">
    <property type="entry name" value="Nucleic acid-binding proteins"/>
    <property type="match status" value="1"/>
</dbReference>
<dbReference type="Pfam" id="PF22706">
    <property type="entry name" value="Tex_central_region"/>
    <property type="match status" value="1"/>
</dbReference>
<dbReference type="Pfam" id="PF12836">
    <property type="entry name" value="HHH_3"/>
    <property type="match status" value="1"/>
</dbReference>
<keyword evidence="5" id="KW-1185">Reference proteome</keyword>
<dbReference type="SMART" id="SM00732">
    <property type="entry name" value="YqgFc"/>
    <property type="match status" value="1"/>
</dbReference>